<sequence>MTAHDNQTSGSVTNNNYGVQFDFSGNNNAGHQQFHYHLSPPADQGNTQNPPYGGAPFPHQMPNPYSQGSQHQQQPVSDQRQYQPNFNRSNQEPAGQYNRQRNYNDQMQSPEHSGYPPQLGQQGPVYNVGHSQPQYNSPPPDARFQQPQGFHGSSPTPSAYSRSSSINPAYDYNIGSPYQQPNIAQPLSRQSSTNAQNDQPAPRAARQSDSSEGIEEIPSRQRGFGEDR</sequence>
<feature type="compositionally biased region" description="Polar residues" evidence="1">
    <location>
        <begin position="176"/>
        <end position="199"/>
    </location>
</feature>
<evidence type="ECO:0000313" key="2">
    <source>
        <dbReference type="EMBL" id="PFH47504.1"/>
    </source>
</evidence>
<proteinExistence type="predicted"/>
<feature type="compositionally biased region" description="Low complexity" evidence="1">
    <location>
        <begin position="153"/>
        <end position="165"/>
    </location>
</feature>
<feature type="compositionally biased region" description="Polar residues" evidence="1">
    <location>
        <begin position="63"/>
        <end position="111"/>
    </location>
</feature>
<feature type="compositionally biased region" description="Basic and acidic residues" evidence="1">
    <location>
        <begin position="217"/>
        <end position="228"/>
    </location>
</feature>
<organism evidence="2 3">
    <name type="scientific">Amanita thiersii Skay4041</name>
    <dbReference type="NCBI Taxonomy" id="703135"/>
    <lineage>
        <taxon>Eukaryota</taxon>
        <taxon>Fungi</taxon>
        <taxon>Dikarya</taxon>
        <taxon>Basidiomycota</taxon>
        <taxon>Agaricomycotina</taxon>
        <taxon>Agaricomycetes</taxon>
        <taxon>Agaricomycetidae</taxon>
        <taxon>Agaricales</taxon>
        <taxon>Pluteineae</taxon>
        <taxon>Amanitaceae</taxon>
        <taxon>Amanita</taxon>
    </lineage>
</organism>
<dbReference type="EMBL" id="KZ302108">
    <property type="protein sequence ID" value="PFH47504.1"/>
    <property type="molecule type" value="Genomic_DNA"/>
</dbReference>
<keyword evidence="3" id="KW-1185">Reference proteome</keyword>
<name>A0A2A9NDW9_9AGAR</name>
<dbReference type="Proteomes" id="UP000242287">
    <property type="component" value="Unassembled WGS sequence"/>
</dbReference>
<accession>A0A2A9NDW9</accession>
<evidence type="ECO:0000313" key="3">
    <source>
        <dbReference type="Proteomes" id="UP000242287"/>
    </source>
</evidence>
<reference evidence="2 3" key="1">
    <citation type="submission" date="2014-02" db="EMBL/GenBank/DDBJ databases">
        <title>Transposable element dynamics among asymbiotic and ectomycorrhizal Amanita fungi.</title>
        <authorList>
            <consortium name="DOE Joint Genome Institute"/>
            <person name="Hess J."/>
            <person name="Skrede I."/>
            <person name="Wolfe B."/>
            <person name="LaButti K."/>
            <person name="Ohm R.A."/>
            <person name="Grigoriev I.V."/>
            <person name="Pringle A."/>
        </authorList>
    </citation>
    <scope>NUCLEOTIDE SEQUENCE [LARGE SCALE GENOMIC DNA]</scope>
    <source>
        <strain evidence="2 3">SKay4041</strain>
    </source>
</reference>
<protein>
    <submittedName>
        <fullName evidence="2">Uncharacterized protein</fullName>
    </submittedName>
</protein>
<evidence type="ECO:0000256" key="1">
    <source>
        <dbReference type="SAM" id="MobiDB-lite"/>
    </source>
</evidence>
<feature type="region of interest" description="Disordered" evidence="1">
    <location>
        <begin position="1"/>
        <end position="228"/>
    </location>
</feature>
<dbReference type="AlphaFoldDB" id="A0A2A9NDW9"/>
<gene>
    <name evidence="2" type="ORF">AMATHDRAFT_50264</name>
</gene>
<feature type="compositionally biased region" description="Polar residues" evidence="1">
    <location>
        <begin position="1"/>
        <end position="31"/>
    </location>
</feature>